<evidence type="ECO:0000313" key="5">
    <source>
        <dbReference type="EMBL" id="CAJ1386959.1"/>
    </source>
</evidence>
<organism evidence="5 6">
    <name type="scientific">Effrenium voratum</name>
    <dbReference type="NCBI Taxonomy" id="2562239"/>
    <lineage>
        <taxon>Eukaryota</taxon>
        <taxon>Sar</taxon>
        <taxon>Alveolata</taxon>
        <taxon>Dinophyceae</taxon>
        <taxon>Suessiales</taxon>
        <taxon>Symbiodiniaceae</taxon>
        <taxon>Effrenium</taxon>
    </lineage>
</organism>
<dbReference type="InterPro" id="IPR003347">
    <property type="entry name" value="JmjC_dom"/>
</dbReference>
<evidence type="ECO:0000256" key="3">
    <source>
        <dbReference type="RuleBase" id="RU366061"/>
    </source>
</evidence>
<evidence type="ECO:0000259" key="4">
    <source>
        <dbReference type="PROSITE" id="PS51184"/>
    </source>
</evidence>
<keyword evidence="3" id="KW-0804">Transcription</keyword>
<comment type="caution">
    <text evidence="5">The sequence shown here is derived from an EMBL/GenBank/DDBJ whole genome shotgun (WGS) entry which is preliminary data.</text>
</comment>
<sequence>MARLKIRCSDPKAGKLQAELCESLAGKDAAFRDVFTALADASETFVSHFYGRLPFVLECGELVAKRWTLEDQLSLLRHESYEVYRSSKAERKPIQLKTGYTRFTHPAIGQVKAHSFMADESETPKLTEAAARQGLETGSWVISSGNSLSPNLAEVCQALQSSFQVPFVTTNVYISRLDSPVTAPLHTDRFDSFIMQTEGAKRWRIYATSQEVPSWPVLDAGMTDRGKAGDVLYLEKAGALLLDECLLPGDVVYLPRGFPHATSTFSTASLPGAAKSKYSTSLTVSLLLESVGLTVDKVLRCAAGMQEGCNERGQCFGAEEILMATPKHQQLRATLPIGFLASTVSPSLRAVSLGAEHQEVWVEAMVVKLMSLAKECGLVRWMAAGAGREAVLRRVLQHVWQSLPRATEWCKDRVYCTGCVLSQILPDQRHEVEEKALVEFPFYPEEGLMYAKSPSINSPVPTL</sequence>
<comment type="function">
    <text evidence="3">Oxygenase that can act as both a histone lysine demethylase and a ribosomal histidine hydroxylase.</text>
</comment>
<dbReference type="PANTHER" id="PTHR13096">
    <property type="entry name" value="MINA53 MYC INDUCED NUCLEAR ANTIGEN"/>
    <property type="match status" value="1"/>
</dbReference>
<keyword evidence="3" id="KW-0805">Transcription regulation</keyword>
<dbReference type="GO" id="GO:0016706">
    <property type="term" value="F:2-oxoglutarate-dependent dioxygenase activity"/>
    <property type="evidence" value="ECO:0007669"/>
    <property type="project" value="UniProtKB-UniRule"/>
</dbReference>
<keyword evidence="2 3" id="KW-0408">Iron</keyword>
<dbReference type="InterPro" id="IPR039994">
    <property type="entry name" value="NO66-like"/>
</dbReference>
<dbReference type="Gene3D" id="2.60.120.650">
    <property type="entry name" value="Cupin"/>
    <property type="match status" value="1"/>
</dbReference>
<keyword evidence="1 3" id="KW-0479">Metal-binding</keyword>
<protein>
    <recommendedName>
        <fullName evidence="3">Bifunctional lysine-specific demethylase and histidyl-hydroxylase</fullName>
        <ecNumber evidence="3">1.14.11.-</ecNumber>
    </recommendedName>
</protein>
<comment type="cofactor">
    <cofactor evidence="3">
        <name>Fe(2+)</name>
        <dbReference type="ChEBI" id="CHEBI:29033"/>
    </cofactor>
    <text evidence="3">Binds 1 Fe(2+) ion per subunit.</text>
</comment>
<dbReference type="Proteomes" id="UP001178507">
    <property type="component" value="Unassembled WGS sequence"/>
</dbReference>
<dbReference type="PROSITE" id="PS51184">
    <property type="entry name" value="JMJC"/>
    <property type="match status" value="1"/>
</dbReference>
<comment type="subcellular location">
    <subcellularLocation>
        <location evidence="3">Nucleus</location>
    </subcellularLocation>
</comment>
<dbReference type="EC" id="1.14.11.-" evidence="3"/>
<comment type="similarity">
    <text evidence="3">Belongs to the ROX family.</text>
</comment>
<keyword evidence="6" id="KW-1185">Reference proteome</keyword>
<dbReference type="Pfam" id="PF08007">
    <property type="entry name" value="JmjC_2"/>
    <property type="match status" value="1"/>
</dbReference>
<dbReference type="GO" id="GO:0005506">
    <property type="term" value="F:iron ion binding"/>
    <property type="evidence" value="ECO:0007669"/>
    <property type="project" value="UniProtKB-UniRule"/>
</dbReference>
<proteinExistence type="inferred from homology"/>
<feature type="domain" description="JmjC" evidence="4">
    <location>
        <begin position="122"/>
        <end position="303"/>
    </location>
</feature>
<gene>
    <name evidence="5" type="ORF">EVOR1521_LOCUS13125</name>
</gene>
<evidence type="ECO:0000256" key="1">
    <source>
        <dbReference type="ARBA" id="ARBA00022723"/>
    </source>
</evidence>
<name>A0AA36N272_9DINO</name>
<dbReference type="SUPFAM" id="SSF51197">
    <property type="entry name" value="Clavaminate synthase-like"/>
    <property type="match status" value="1"/>
</dbReference>
<keyword evidence="3" id="KW-0560">Oxidoreductase</keyword>
<accession>A0AA36N272</accession>
<dbReference type="PANTHER" id="PTHR13096:SF8">
    <property type="entry name" value="RIBOSOMAL OXYGENASE 1"/>
    <property type="match status" value="1"/>
</dbReference>
<dbReference type="EMBL" id="CAUJNA010001445">
    <property type="protein sequence ID" value="CAJ1386959.1"/>
    <property type="molecule type" value="Genomic_DNA"/>
</dbReference>
<keyword evidence="3" id="KW-0539">Nucleus</keyword>
<reference evidence="5" key="1">
    <citation type="submission" date="2023-08" db="EMBL/GenBank/DDBJ databases">
        <authorList>
            <person name="Chen Y."/>
            <person name="Shah S."/>
            <person name="Dougan E. K."/>
            <person name="Thang M."/>
            <person name="Chan C."/>
        </authorList>
    </citation>
    <scope>NUCLEOTIDE SEQUENCE</scope>
</reference>
<dbReference type="GO" id="GO:0005634">
    <property type="term" value="C:nucleus"/>
    <property type="evidence" value="ECO:0007669"/>
    <property type="project" value="UniProtKB-SubCell"/>
</dbReference>
<evidence type="ECO:0000256" key="2">
    <source>
        <dbReference type="ARBA" id="ARBA00023004"/>
    </source>
</evidence>
<keyword evidence="3" id="KW-0223">Dioxygenase</keyword>
<evidence type="ECO:0000313" key="6">
    <source>
        <dbReference type="Proteomes" id="UP001178507"/>
    </source>
</evidence>
<dbReference type="AlphaFoldDB" id="A0AA36N272"/>